<dbReference type="PANTHER" id="PTHR31118">
    <property type="entry name" value="CYCLASE-LIKE PROTEIN 2"/>
    <property type="match status" value="1"/>
</dbReference>
<evidence type="ECO:0000256" key="10">
    <source>
        <dbReference type="ARBA" id="ARBA00048496"/>
    </source>
</evidence>
<protein>
    <recommendedName>
        <fullName evidence="5">Kynurenine formamidase</fullName>
        <ecNumber evidence="4">3.5.1.9</ecNumber>
    </recommendedName>
</protein>
<sequence length="219" mass="23786">MNMILNFAKAIDVSVPIHPGMLHWGRRPEMEIVESRTAGDPSNVSRWRIGAHTGTHIDAPAHFIDGGKTVDQLDLSALNGTARVLDLTHVKEQITAADLDAVGLGDEERVLLRTSNSEGVLRSPWKAREWVGLAPDGAERLIEAGVRTAGIDYLSIEAVAYTTHWETHQLLCAADVLILEVVDLLHTPAGVYDMLSLPLPLQGAEAAPSRTVLLPRDDT</sequence>
<evidence type="ECO:0000256" key="2">
    <source>
        <dbReference type="ARBA" id="ARBA00002204"/>
    </source>
</evidence>
<gene>
    <name evidence="12" type="ORF">OHA22_44800</name>
</gene>
<evidence type="ECO:0000256" key="8">
    <source>
        <dbReference type="ARBA" id="ARBA00022833"/>
    </source>
</evidence>
<organism evidence="12">
    <name type="scientific">Streptomyces sp. NBC_00093</name>
    <dbReference type="NCBI Taxonomy" id="2975649"/>
    <lineage>
        <taxon>Bacteria</taxon>
        <taxon>Bacillati</taxon>
        <taxon>Actinomycetota</taxon>
        <taxon>Actinomycetes</taxon>
        <taxon>Kitasatosporales</taxon>
        <taxon>Streptomycetaceae</taxon>
        <taxon>Streptomyces</taxon>
    </lineage>
</organism>
<accession>A0AAU2ACE8</accession>
<keyword evidence="7" id="KW-0378">Hydrolase</keyword>
<dbReference type="FunFam" id="3.50.30.50:FF:000001">
    <property type="entry name" value="Kynurenine formamidase"/>
    <property type="match status" value="1"/>
</dbReference>
<comment type="function">
    <text evidence="2">Catalyzes the hydrolysis of N-formyl-L-kynurenine to L-kynurenine, the second step in the kynurenine pathway of tryptophan degradation.</text>
</comment>
<keyword evidence="9" id="KW-0823">Tryptophan catabolism</keyword>
<keyword evidence="8" id="KW-0862">Zinc</keyword>
<dbReference type="SUPFAM" id="SSF102198">
    <property type="entry name" value="Putative cyclase"/>
    <property type="match status" value="1"/>
</dbReference>
<dbReference type="Pfam" id="PF04199">
    <property type="entry name" value="Cyclase"/>
    <property type="match status" value="1"/>
</dbReference>
<comment type="cofactor">
    <cofactor evidence="1">
        <name>Zn(2+)</name>
        <dbReference type="ChEBI" id="CHEBI:29105"/>
    </cofactor>
</comment>
<evidence type="ECO:0000256" key="7">
    <source>
        <dbReference type="ARBA" id="ARBA00022801"/>
    </source>
</evidence>
<dbReference type="Gene3D" id="3.50.30.50">
    <property type="entry name" value="Putative cyclase"/>
    <property type="match status" value="1"/>
</dbReference>
<evidence type="ECO:0000313" key="12">
    <source>
        <dbReference type="EMBL" id="WTT22157.1"/>
    </source>
</evidence>
<evidence type="ECO:0000256" key="5">
    <source>
        <dbReference type="ARBA" id="ARBA00014889"/>
    </source>
</evidence>
<keyword evidence="6" id="KW-0479">Metal-binding</keyword>
<dbReference type="InterPro" id="IPR007325">
    <property type="entry name" value="KFase/CYL"/>
</dbReference>
<dbReference type="EC" id="3.5.1.9" evidence="4"/>
<comment type="pathway">
    <text evidence="11">Amino-acid degradation; L-tryptophan degradation via kynurenine pathway; L-kynurenine from L-tryptophan: step 2/2.</text>
</comment>
<reference evidence="12" key="1">
    <citation type="submission" date="2022-10" db="EMBL/GenBank/DDBJ databases">
        <title>The complete genomes of actinobacterial strains from the NBC collection.</title>
        <authorList>
            <person name="Joergensen T.S."/>
            <person name="Alvarez Arevalo M."/>
            <person name="Sterndorff E.B."/>
            <person name="Faurdal D."/>
            <person name="Vuksanovic O."/>
            <person name="Mourched A.-S."/>
            <person name="Charusanti P."/>
            <person name="Shaw S."/>
            <person name="Blin K."/>
            <person name="Weber T."/>
        </authorList>
    </citation>
    <scope>NUCLEOTIDE SEQUENCE</scope>
    <source>
        <strain evidence="12">NBC_00093</strain>
    </source>
</reference>
<dbReference type="GO" id="GO:0019441">
    <property type="term" value="P:L-tryptophan catabolic process to kynurenine"/>
    <property type="evidence" value="ECO:0007669"/>
    <property type="project" value="InterPro"/>
</dbReference>
<name>A0AAU2ACE8_9ACTN</name>
<evidence type="ECO:0000256" key="1">
    <source>
        <dbReference type="ARBA" id="ARBA00001947"/>
    </source>
</evidence>
<dbReference type="GO" id="GO:0004061">
    <property type="term" value="F:arylformamidase activity"/>
    <property type="evidence" value="ECO:0007669"/>
    <property type="project" value="UniProtKB-EC"/>
</dbReference>
<evidence type="ECO:0000256" key="11">
    <source>
        <dbReference type="ARBA" id="ARBA00060547"/>
    </source>
</evidence>
<evidence type="ECO:0000256" key="6">
    <source>
        <dbReference type="ARBA" id="ARBA00022723"/>
    </source>
</evidence>
<dbReference type="EMBL" id="CP108222">
    <property type="protein sequence ID" value="WTT22157.1"/>
    <property type="molecule type" value="Genomic_DNA"/>
</dbReference>
<comment type="subunit">
    <text evidence="3">Homodimer.</text>
</comment>
<evidence type="ECO:0000256" key="3">
    <source>
        <dbReference type="ARBA" id="ARBA00011738"/>
    </source>
</evidence>
<dbReference type="InterPro" id="IPR037175">
    <property type="entry name" value="KFase_sf"/>
</dbReference>
<dbReference type="AlphaFoldDB" id="A0AAU2ACE8"/>
<dbReference type="PANTHER" id="PTHR31118:SF32">
    <property type="entry name" value="KYNURENINE FORMAMIDASE"/>
    <property type="match status" value="1"/>
</dbReference>
<evidence type="ECO:0000256" key="9">
    <source>
        <dbReference type="ARBA" id="ARBA00023079"/>
    </source>
</evidence>
<dbReference type="GO" id="GO:0046872">
    <property type="term" value="F:metal ion binding"/>
    <property type="evidence" value="ECO:0007669"/>
    <property type="project" value="UniProtKB-KW"/>
</dbReference>
<evidence type="ECO:0000256" key="4">
    <source>
        <dbReference type="ARBA" id="ARBA00012930"/>
    </source>
</evidence>
<comment type="catalytic activity">
    <reaction evidence="10">
        <text>N-formyl-L-kynurenine + H2O = L-kynurenine + formate + H(+)</text>
        <dbReference type="Rhea" id="RHEA:13009"/>
        <dbReference type="ChEBI" id="CHEBI:15377"/>
        <dbReference type="ChEBI" id="CHEBI:15378"/>
        <dbReference type="ChEBI" id="CHEBI:15740"/>
        <dbReference type="ChEBI" id="CHEBI:57959"/>
        <dbReference type="ChEBI" id="CHEBI:58629"/>
        <dbReference type="EC" id="3.5.1.9"/>
    </reaction>
</comment>
<proteinExistence type="predicted"/>